<feature type="transmembrane region" description="Helical" evidence="1">
    <location>
        <begin position="66"/>
        <end position="86"/>
    </location>
</feature>
<keyword evidence="1" id="KW-0812">Transmembrane</keyword>
<sequence length="100" mass="11704">MTKIFSESIVWTFIKSTLFSMLDMTLFIFIASIIDIINKFSCSLINSDSSFHRITLCILRSKFDSINIIISSSSIYTIVISCAYRWKLIFYFLNSFIFCY</sequence>
<dbReference type="AlphaFoldDB" id="A0A482K8M8"/>
<name>A0A482K8M8_STAEP</name>
<reference evidence="2" key="1">
    <citation type="submission" date="2018-10" db="EMBL/GenBank/DDBJ databases">
        <title>First Description of Arginine Catabolic Mobile Element (ACME) Type VI Harboring the kdp Operon Only in Staphylococcus epidermidis Using Short and Long Read Whole Genome Sequencing: Further Evidence of ACME Diversity.</title>
        <authorList>
            <person name="McManus B.A."/>
            <person name="O'Connor A.M."/>
            <person name="Egan S."/>
            <person name="Flanagan P.R."/>
            <person name="Coleman D.C."/>
        </authorList>
    </citation>
    <scope>NUCLEOTIDE SEQUENCE</scope>
    <source>
        <strain evidence="2">R02OR2</strain>
    </source>
</reference>
<keyword evidence="1" id="KW-1133">Transmembrane helix</keyword>
<protein>
    <submittedName>
        <fullName evidence="2">Uncharacterized protein</fullName>
    </submittedName>
</protein>
<accession>A0A482K8M8</accession>
<evidence type="ECO:0000313" key="2">
    <source>
        <dbReference type="EMBL" id="QBP79310.1"/>
    </source>
</evidence>
<dbReference type="EMBL" id="MK078516">
    <property type="protein sequence ID" value="QBP79310.1"/>
    <property type="molecule type" value="Genomic_DNA"/>
</dbReference>
<keyword evidence="1" id="KW-0472">Membrane</keyword>
<organism evidence="2">
    <name type="scientific">Staphylococcus epidermidis</name>
    <dbReference type="NCBI Taxonomy" id="1282"/>
    <lineage>
        <taxon>Bacteria</taxon>
        <taxon>Bacillati</taxon>
        <taxon>Bacillota</taxon>
        <taxon>Bacilli</taxon>
        <taxon>Bacillales</taxon>
        <taxon>Staphylococcaceae</taxon>
        <taxon>Staphylococcus</taxon>
    </lineage>
</organism>
<evidence type="ECO:0000256" key="1">
    <source>
        <dbReference type="SAM" id="Phobius"/>
    </source>
</evidence>
<proteinExistence type="predicted"/>